<evidence type="ECO:0000256" key="26">
    <source>
        <dbReference type="ARBA" id="ARBA00048747"/>
    </source>
</evidence>
<evidence type="ECO:0000256" key="5">
    <source>
        <dbReference type="ARBA" id="ARBA00006730"/>
    </source>
</evidence>
<keyword evidence="13" id="KW-0770">Synapse</keyword>
<evidence type="ECO:0000256" key="29">
    <source>
        <dbReference type="ARBA" id="ARBA00049287"/>
    </source>
</evidence>
<sequence length="380" mass="42895">MSLHCLRLVRARHTLKTCLGQCRFLFGGTKKFDMKVCIIGAGVIGLSTAQSIYQHFHGRVTPLNIEVYADVFTPLTTSDGAAGLWQPYLYDKGNVQETKWNKETFDYLLSFLSSPDSIQMGIFLQSGYNLCTEPMEDPSFKDAVLGFRQLTKRELDMFPGYSFGWFNTALMIEGKTYLPWLMDWLGQRKVQFYQRKIGSFQELVDSGADVIINCSGVRSGDLQPDPELKPGRGQIIKVDAPWLKHWILTHDSSSGVYNSPYIIPGSCLVTVGGVFQVGNWNLQNSSVDHKRIWEAACKLEPSLQHARKVEDWTGLRPSRSKVRLERETIRSGSHVFEVIHNYGHGGFGLTIHRGCAEEAARLFEQILEQKGLLAHSKSRL</sequence>
<proteinExistence type="inferred from homology"/>
<comment type="caution">
    <text evidence="32">The sequence shown here is derived from an EMBL/GenBank/DDBJ whole genome shotgun (WGS) entry which is preliminary data.</text>
</comment>
<keyword evidence="15" id="KW-0966">Cell projection</keyword>
<comment type="catalytic activity">
    <reaction evidence="22">
        <text>D-phenylalanine + O2 + H2O = 3-phenylpyruvate + H2O2 + NH4(+)</text>
        <dbReference type="Rhea" id="RHEA:70963"/>
        <dbReference type="ChEBI" id="CHEBI:15377"/>
        <dbReference type="ChEBI" id="CHEBI:15379"/>
        <dbReference type="ChEBI" id="CHEBI:16240"/>
        <dbReference type="ChEBI" id="CHEBI:18005"/>
        <dbReference type="ChEBI" id="CHEBI:28938"/>
        <dbReference type="ChEBI" id="CHEBI:57981"/>
    </reaction>
    <physiologicalReaction direction="left-to-right" evidence="22">
        <dbReference type="Rhea" id="RHEA:70964"/>
    </physiologicalReaction>
</comment>
<comment type="catalytic activity">
    <reaction evidence="27">
        <text>D-cysteine + O2 + H2O = 2-oxo-3-sulfanylpropanoate + H2O2 + NH4(+)</text>
        <dbReference type="Rhea" id="RHEA:78791"/>
        <dbReference type="ChEBI" id="CHEBI:15377"/>
        <dbReference type="ChEBI" id="CHEBI:15379"/>
        <dbReference type="ChEBI" id="CHEBI:16240"/>
        <dbReference type="ChEBI" id="CHEBI:28938"/>
        <dbReference type="ChEBI" id="CHEBI:35236"/>
        <dbReference type="ChEBI" id="CHEBI:57678"/>
    </reaction>
    <physiologicalReaction direction="left-to-right" evidence="27">
        <dbReference type="Rhea" id="RHEA:78792"/>
    </physiologicalReaction>
</comment>
<evidence type="ECO:0000256" key="13">
    <source>
        <dbReference type="ARBA" id="ARBA00023018"/>
    </source>
</evidence>
<evidence type="ECO:0000256" key="9">
    <source>
        <dbReference type="ARBA" id="ARBA00022630"/>
    </source>
</evidence>
<dbReference type="SUPFAM" id="SSF51971">
    <property type="entry name" value="Nucleotide-binding domain"/>
    <property type="match status" value="1"/>
</dbReference>
<dbReference type="AlphaFoldDB" id="A0AAW2ALS2"/>
<evidence type="ECO:0000256" key="30">
    <source>
        <dbReference type="PIRSR" id="PIRSR000189-1"/>
    </source>
</evidence>
<evidence type="ECO:0000256" key="22">
    <source>
        <dbReference type="ARBA" id="ARBA00048252"/>
    </source>
</evidence>
<dbReference type="PROSITE" id="PS00677">
    <property type="entry name" value="DAO"/>
    <property type="match status" value="1"/>
</dbReference>
<dbReference type="Pfam" id="PF01266">
    <property type="entry name" value="DAO"/>
    <property type="match status" value="1"/>
</dbReference>
<organism evidence="32 33">
    <name type="scientific">Culter alburnus</name>
    <name type="common">Topmouth culter</name>
    <dbReference type="NCBI Taxonomy" id="194366"/>
    <lineage>
        <taxon>Eukaryota</taxon>
        <taxon>Metazoa</taxon>
        <taxon>Chordata</taxon>
        <taxon>Craniata</taxon>
        <taxon>Vertebrata</taxon>
        <taxon>Euteleostomi</taxon>
        <taxon>Actinopterygii</taxon>
        <taxon>Neopterygii</taxon>
        <taxon>Teleostei</taxon>
        <taxon>Ostariophysi</taxon>
        <taxon>Cypriniformes</taxon>
        <taxon>Xenocyprididae</taxon>
        <taxon>Xenocypridinae</taxon>
        <taxon>Culter</taxon>
    </lineage>
</organism>
<comment type="catalytic activity">
    <reaction evidence="29">
        <text>D-leucine + O2 + H2O = 4-methyl-2-oxopentanoate + H2O2 + NH4(+)</text>
        <dbReference type="Rhea" id="RHEA:78211"/>
        <dbReference type="ChEBI" id="CHEBI:15377"/>
        <dbReference type="ChEBI" id="CHEBI:15379"/>
        <dbReference type="ChEBI" id="CHEBI:16240"/>
        <dbReference type="ChEBI" id="CHEBI:17865"/>
        <dbReference type="ChEBI" id="CHEBI:28938"/>
        <dbReference type="ChEBI" id="CHEBI:143079"/>
    </reaction>
    <physiologicalReaction direction="left-to-right" evidence="29">
        <dbReference type="Rhea" id="RHEA:78212"/>
    </physiologicalReaction>
</comment>
<evidence type="ECO:0000256" key="16">
    <source>
        <dbReference type="ARBA" id="ARBA00034101"/>
    </source>
</evidence>
<evidence type="ECO:0000256" key="14">
    <source>
        <dbReference type="ARBA" id="ARBA00023140"/>
    </source>
</evidence>
<keyword evidence="10" id="KW-0702">S-nitrosylation</keyword>
<comment type="similarity">
    <text evidence="5">Belongs to the DAMOX/DASOX family.</text>
</comment>
<evidence type="ECO:0000256" key="27">
    <source>
        <dbReference type="ARBA" id="ARBA00049123"/>
    </source>
</evidence>
<evidence type="ECO:0000256" key="11">
    <source>
        <dbReference type="ARBA" id="ARBA00022827"/>
    </source>
</evidence>
<accession>A0AAW2ALS2</accession>
<evidence type="ECO:0000256" key="10">
    <source>
        <dbReference type="ARBA" id="ARBA00022799"/>
    </source>
</evidence>
<dbReference type="PANTHER" id="PTHR11530">
    <property type="entry name" value="D-AMINO ACID OXIDASE"/>
    <property type="match status" value="1"/>
</dbReference>
<comment type="cofactor">
    <cofactor evidence="1 30">
        <name>FAD</name>
        <dbReference type="ChEBI" id="CHEBI:57692"/>
    </cofactor>
</comment>
<comment type="catalytic activity">
    <reaction evidence="24">
        <text>D-serine + O2 + H2O = 3-hydroxypyruvate + H2O2 + NH4(+)</text>
        <dbReference type="Rhea" id="RHEA:70951"/>
        <dbReference type="ChEBI" id="CHEBI:15377"/>
        <dbReference type="ChEBI" id="CHEBI:15379"/>
        <dbReference type="ChEBI" id="CHEBI:16240"/>
        <dbReference type="ChEBI" id="CHEBI:17180"/>
        <dbReference type="ChEBI" id="CHEBI:28938"/>
        <dbReference type="ChEBI" id="CHEBI:35247"/>
    </reaction>
    <physiologicalReaction direction="left-to-right" evidence="24">
        <dbReference type="Rhea" id="RHEA:70952"/>
    </physiologicalReaction>
</comment>
<dbReference type="GO" id="GO:0005782">
    <property type="term" value="C:peroxisomal matrix"/>
    <property type="evidence" value="ECO:0007669"/>
    <property type="project" value="UniProtKB-SubCell"/>
</dbReference>
<keyword evidence="12" id="KW-0560">Oxidoreductase</keyword>
<keyword evidence="7" id="KW-0964">Secreted</keyword>
<protein>
    <recommendedName>
        <fullName evidence="18">D-amino-acid oxidase</fullName>
        <ecNumber evidence="17">1.4.3.3</ecNumber>
    </recommendedName>
</protein>
<comment type="catalytic activity">
    <reaction evidence="26">
        <text>D-lysine + O2 + H2O = 6-amino-2-oxohexanoate + H2O2 + NH4(+)</text>
        <dbReference type="Rhea" id="RHEA:37583"/>
        <dbReference type="ChEBI" id="CHEBI:15377"/>
        <dbReference type="ChEBI" id="CHEBI:15379"/>
        <dbReference type="ChEBI" id="CHEBI:16240"/>
        <dbReference type="ChEBI" id="CHEBI:28938"/>
        <dbReference type="ChEBI" id="CHEBI:32557"/>
        <dbReference type="ChEBI" id="CHEBI:58183"/>
        <dbReference type="EC" id="1.4.3.3"/>
    </reaction>
    <physiologicalReaction direction="left-to-right" evidence="26">
        <dbReference type="Rhea" id="RHEA:37584"/>
    </physiologicalReaction>
</comment>
<evidence type="ECO:0000256" key="7">
    <source>
        <dbReference type="ARBA" id="ARBA00022525"/>
    </source>
</evidence>
<comment type="catalytic activity">
    <reaction evidence="19">
        <text>D-proline + O2 = 1-pyrroline-2-carboxylate + H2O2</text>
        <dbReference type="Rhea" id="RHEA:78259"/>
        <dbReference type="ChEBI" id="CHEBI:15379"/>
        <dbReference type="ChEBI" id="CHEBI:16240"/>
        <dbReference type="ChEBI" id="CHEBI:39785"/>
        <dbReference type="ChEBI" id="CHEBI:57726"/>
    </reaction>
    <physiologicalReaction direction="left-to-right" evidence="19">
        <dbReference type="Rhea" id="RHEA:78260"/>
    </physiologicalReaction>
</comment>
<gene>
    <name evidence="32" type="ORF">ABG768_022738</name>
</gene>
<feature type="binding site" evidence="30">
    <location>
        <position position="250"/>
    </location>
    <ligand>
        <name>D-dopa</name>
        <dbReference type="ChEBI" id="CHEBI:149689"/>
    </ligand>
</feature>
<evidence type="ECO:0000256" key="21">
    <source>
        <dbReference type="ARBA" id="ARBA00048079"/>
    </source>
</evidence>
<feature type="binding site" evidence="30">
    <location>
        <position position="86"/>
    </location>
    <ligand>
        <name>D-dopa</name>
        <dbReference type="ChEBI" id="CHEBI:149689"/>
    </ligand>
</feature>
<feature type="domain" description="FAD dependent oxidoreductase" evidence="31">
    <location>
        <begin position="35"/>
        <end position="362"/>
    </location>
</feature>
<feature type="binding site" evidence="30">
    <location>
        <begin position="77"/>
        <end position="78"/>
    </location>
    <ligand>
        <name>FAD</name>
        <dbReference type="ChEBI" id="CHEBI:57692"/>
    </ligand>
</feature>
<evidence type="ECO:0000256" key="3">
    <source>
        <dbReference type="ARBA" id="ARBA00004514"/>
    </source>
</evidence>
<dbReference type="InterPro" id="IPR006076">
    <property type="entry name" value="FAD-dep_OxRdtase"/>
</dbReference>
<comment type="catalytic activity">
    <reaction evidence="23">
        <text>D-methionine + O2 + H2O = 4-methylsulfanyl-2-oxobutanoate + H2O2 + NH4(+)</text>
        <dbReference type="Rhea" id="RHEA:78207"/>
        <dbReference type="ChEBI" id="CHEBI:15377"/>
        <dbReference type="ChEBI" id="CHEBI:15379"/>
        <dbReference type="ChEBI" id="CHEBI:16240"/>
        <dbReference type="ChEBI" id="CHEBI:16723"/>
        <dbReference type="ChEBI" id="CHEBI:28938"/>
        <dbReference type="ChEBI" id="CHEBI:57932"/>
    </reaction>
    <physiologicalReaction direction="left-to-right" evidence="23">
        <dbReference type="Rhea" id="RHEA:78208"/>
    </physiologicalReaction>
</comment>
<evidence type="ECO:0000313" key="33">
    <source>
        <dbReference type="Proteomes" id="UP001479290"/>
    </source>
</evidence>
<dbReference type="GO" id="GO:0036088">
    <property type="term" value="P:D-serine catabolic process"/>
    <property type="evidence" value="ECO:0007669"/>
    <property type="project" value="TreeGrafter"/>
</dbReference>
<feature type="binding site" evidence="30">
    <location>
        <begin position="345"/>
        <end position="350"/>
    </location>
    <ligand>
        <name>FAD</name>
        <dbReference type="ChEBI" id="CHEBI:57692"/>
    </ligand>
</feature>
<dbReference type="PANTHER" id="PTHR11530:SF15">
    <property type="entry name" value="D-AMINO-ACID OXIDASE"/>
    <property type="match status" value="1"/>
</dbReference>
<evidence type="ECO:0000256" key="4">
    <source>
        <dbReference type="ARBA" id="ARBA00004613"/>
    </source>
</evidence>
<keyword evidence="9" id="KW-0285">Flavoprotein</keyword>
<evidence type="ECO:0000256" key="28">
    <source>
        <dbReference type="ARBA" id="ARBA00049182"/>
    </source>
</evidence>
<keyword evidence="14" id="KW-0576">Peroxisome</keyword>
<dbReference type="EMBL" id="JAWDJR010000005">
    <property type="protein sequence ID" value="KAK9974660.1"/>
    <property type="molecule type" value="Genomic_DNA"/>
</dbReference>
<dbReference type="GO" id="GO:0055130">
    <property type="term" value="P:D-alanine catabolic process"/>
    <property type="evidence" value="ECO:0007669"/>
    <property type="project" value="TreeGrafter"/>
</dbReference>
<evidence type="ECO:0000256" key="25">
    <source>
        <dbReference type="ARBA" id="ARBA00048711"/>
    </source>
</evidence>
<dbReference type="Proteomes" id="UP001479290">
    <property type="component" value="Unassembled WGS sequence"/>
</dbReference>
<dbReference type="GO" id="GO:0005576">
    <property type="term" value="C:extracellular region"/>
    <property type="evidence" value="ECO:0007669"/>
    <property type="project" value="UniProtKB-SubCell"/>
</dbReference>
<feature type="binding site" evidence="30">
    <location>
        <position position="261"/>
    </location>
    <ligand>
        <name>D-dopa</name>
        <dbReference type="ChEBI" id="CHEBI:149689"/>
    </ligand>
</feature>
<keyword evidence="8" id="KW-0597">Phosphoprotein</keyword>
<evidence type="ECO:0000256" key="19">
    <source>
        <dbReference type="ARBA" id="ARBA00044716"/>
    </source>
</evidence>
<evidence type="ECO:0000256" key="12">
    <source>
        <dbReference type="ARBA" id="ARBA00023002"/>
    </source>
</evidence>
<dbReference type="PIRSF" id="PIRSF000189">
    <property type="entry name" value="D-aa_oxidase"/>
    <property type="match status" value="1"/>
</dbReference>
<evidence type="ECO:0000256" key="6">
    <source>
        <dbReference type="ARBA" id="ARBA00022490"/>
    </source>
</evidence>
<dbReference type="Gene3D" id="3.30.9.10">
    <property type="entry name" value="D-Amino Acid Oxidase, subunit A, domain 2"/>
    <property type="match status" value="1"/>
</dbReference>
<feature type="binding site" evidence="30">
    <location>
        <begin position="82"/>
        <end position="84"/>
    </location>
    <ligand>
        <name>FAD</name>
        <dbReference type="ChEBI" id="CHEBI:57692"/>
    </ligand>
</feature>
<dbReference type="FunFam" id="3.30.9.10:FF:000004">
    <property type="entry name" value="D-amino-acid oxidase"/>
    <property type="match status" value="1"/>
</dbReference>
<comment type="catalytic activity">
    <reaction evidence="25">
        <text>D-alanine + O2 + H2O = pyruvate + H2O2 + NH4(+)</text>
        <dbReference type="Rhea" id="RHEA:22688"/>
        <dbReference type="ChEBI" id="CHEBI:15361"/>
        <dbReference type="ChEBI" id="CHEBI:15377"/>
        <dbReference type="ChEBI" id="CHEBI:15379"/>
        <dbReference type="ChEBI" id="CHEBI:16240"/>
        <dbReference type="ChEBI" id="CHEBI:28938"/>
        <dbReference type="ChEBI" id="CHEBI:57416"/>
    </reaction>
    <physiologicalReaction direction="left-to-right" evidence="25">
        <dbReference type="Rhea" id="RHEA:22689"/>
    </physiologicalReaction>
</comment>
<evidence type="ECO:0000256" key="23">
    <source>
        <dbReference type="ARBA" id="ARBA00048401"/>
    </source>
</evidence>
<dbReference type="SUPFAM" id="SSF54373">
    <property type="entry name" value="FAD-linked reductases, C-terminal domain"/>
    <property type="match status" value="1"/>
</dbReference>
<evidence type="ECO:0000256" key="1">
    <source>
        <dbReference type="ARBA" id="ARBA00001974"/>
    </source>
</evidence>
<feature type="binding site" evidence="30">
    <location>
        <position position="346"/>
    </location>
    <ligand>
        <name>D-dopa</name>
        <dbReference type="ChEBI" id="CHEBI:149689"/>
    </ligand>
</feature>
<dbReference type="GO" id="GO:0005829">
    <property type="term" value="C:cytosol"/>
    <property type="evidence" value="ECO:0007669"/>
    <property type="project" value="UniProtKB-SubCell"/>
</dbReference>
<evidence type="ECO:0000313" key="32">
    <source>
        <dbReference type="EMBL" id="KAK9974660.1"/>
    </source>
</evidence>
<evidence type="ECO:0000256" key="20">
    <source>
        <dbReference type="ARBA" id="ARBA00047579"/>
    </source>
</evidence>
<evidence type="ECO:0000259" key="31">
    <source>
        <dbReference type="Pfam" id="PF01266"/>
    </source>
</evidence>
<feature type="binding site" evidence="30">
    <location>
        <position position="316"/>
    </location>
    <ligand>
        <name>D-dopa</name>
        <dbReference type="ChEBI" id="CHEBI:149689"/>
    </ligand>
</feature>
<comment type="subcellular location">
    <subcellularLocation>
        <location evidence="3">Cytoplasm</location>
        <location evidence="3">Cytosol</location>
    </subcellularLocation>
    <subcellularLocation>
        <location evidence="2">Peroxisome matrix</location>
    </subcellularLocation>
    <subcellularLocation>
        <location evidence="16">Presynaptic active zone</location>
    </subcellularLocation>
    <subcellularLocation>
        <location evidence="4">Secreted</location>
    </subcellularLocation>
</comment>
<dbReference type="InterPro" id="IPR023209">
    <property type="entry name" value="DAO"/>
</dbReference>
<keyword evidence="11 30" id="KW-0274">FAD</keyword>
<keyword evidence="33" id="KW-1185">Reference proteome</keyword>
<dbReference type="Gene3D" id="3.40.50.720">
    <property type="entry name" value="NAD(P)-binding Rossmann-like Domain"/>
    <property type="match status" value="1"/>
</dbReference>
<comment type="catalytic activity">
    <reaction evidence="21">
        <text>D-dopa + O2 + H2O = 3-(3,4-dihydroxyphenyl)pyruvate + H2O2 + NH4(+)</text>
        <dbReference type="Rhea" id="RHEA:70971"/>
        <dbReference type="ChEBI" id="CHEBI:15377"/>
        <dbReference type="ChEBI" id="CHEBI:15379"/>
        <dbReference type="ChEBI" id="CHEBI:16240"/>
        <dbReference type="ChEBI" id="CHEBI:28938"/>
        <dbReference type="ChEBI" id="CHEBI:29055"/>
        <dbReference type="ChEBI" id="CHEBI:149689"/>
    </reaction>
    <physiologicalReaction direction="left-to-right" evidence="21">
        <dbReference type="Rhea" id="RHEA:70972"/>
    </physiologicalReaction>
</comment>
<evidence type="ECO:0000256" key="17">
    <source>
        <dbReference type="ARBA" id="ARBA00039101"/>
    </source>
</evidence>
<name>A0AAW2ALS2_CULAL</name>
<evidence type="ECO:0000256" key="18">
    <source>
        <dbReference type="ARBA" id="ARBA00039751"/>
    </source>
</evidence>
<dbReference type="GO" id="GO:0071949">
    <property type="term" value="F:FAD binding"/>
    <property type="evidence" value="ECO:0007669"/>
    <property type="project" value="InterPro"/>
</dbReference>
<keyword evidence="6" id="KW-0963">Cytoplasm</keyword>
<evidence type="ECO:0000256" key="8">
    <source>
        <dbReference type="ARBA" id="ARBA00022553"/>
    </source>
</evidence>
<evidence type="ECO:0000256" key="2">
    <source>
        <dbReference type="ARBA" id="ARBA00004253"/>
    </source>
</evidence>
<dbReference type="EC" id="1.4.3.3" evidence="17"/>
<evidence type="ECO:0000256" key="15">
    <source>
        <dbReference type="ARBA" id="ARBA00023273"/>
    </source>
</evidence>
<evidence type="ECO:0000256" key="24">
    <source>
        <dbReference type="ARBA" id="ARBA00048643"/>
    </source>
</evidence>
<dbReference type="GO" id="GO:0048786">
    <property type="term" value="C:presynaptic active zone"/>
    <property type="evidence" value="ECO:0007669"/>
    <property type="project" value="UniProtKB-SubCell"/>
</dbReference>
<reference evidence="32 33" key="1">
    <citation type="submission" date="2024-05" db="EMBL/GenBank/DDBJ databases">
        <title>A high-quality chromosomal-level genome assembly of Topmouth culter (Culter alburnus).</title>
        <authorList>
            <person name="Zhao H."/>
        </authorList>
    </citation>
    <scope>NUCLEOTIDE SEQUENCE [LARGE SCALE GENOMIC DNA]</scope>
    <source>
        <strain evidence="32">CATC2023</strain>
        <tissue evidence="32">Muscle</tissue>
    </source>
</reference>
<dbReference type="InterPro" id="IPR006181">
    <property type="entry name" value="D-amino_acid_oxidase_CS"/>
</dbReference>
<dbReference type="GO" id="GO:0003884">
    <property type="term" value="F:D-amino-acid oxidase activity"/>
    <property type="evidence" value="ECO:0007669"/>
    <property type="project" value="UniProtKB-EC"/>
</dbReference>
<comment type="catalytic activity">
    <reaction evidence="28">
        <text>D-valine + O2 + H2O = 3-methyl-2-oxobutanoate + H2O2 + NH4(+)</text>
        <dbReference type="Rhea" id="RHEA:78203"/>
        <dbReference type="ChEBI" id="CHEBI:11851"/>
        <dbReference type="ChEBI" id="CHEBI:15377"/>
        <dbReference type="ChEBI" id="CHEBI:15379"/>
        <dbReference type="ChEBI" id="CHEBI:16240"/>
        <dbReference type="ChEBI" id="CHEBI:28938"/>
        <dbReference type="ChEBI" id="CHEBI:74338"/>
    </reaction>
    <physiologicalReaction direction="left-to-right" evidence="28">
        <dbReference type="Rhea" id="RHEA:78204"/>
    </physiologicalReaction>
</comment>
<dbReference type="GO" id="GO:0006562">
    <property type="term" value="P:L-proline catabolic process"/>
    <property type="evidence" value="ECO:0007669"/>
    <property type="project" value="TreeGrafter"/>
</dbReference>
<comment type="catalytic activity">
    <reaction evidence="20">
        <text>D-tryptophan + O2 + H2O = indole-3-pyruvate + H2O2 + NH4(+)</text>
        <dbReference type="Rhea" id="RHEA:78247"/>
        <dbReference type="ChEBI" id="CHEBI:15377"/>
        <dbReference type="ChEBI" id="CHEBI:15379"/>
        <dbReference type="ChEBI" id="CHEBI:16240"/>
        <dbReference type="ChEBI" id="CHEBI:17640"/>
        <dbReference type="ChEBI" id="CHEBI:28938"/>
        <dbReference type="ChEBI" id="CHEBI:57719"/>
    </reaction>
    <physiologicalReaction direction="left-to-right" evidence="20">
        <dbReference type="Rhea" id="RHEA:78248"/>
    </physiologicalReaction>
</comment>